<dbReference type="InterPro" id="IPR006612">
    <property type="entry name" value="THAP_Znf"/>
</dbReference>
<evidence type="ECO:0000313" key="8">
    <source>
        <dbReference type="Proteomes" id="UP000078492"/>
    </source>
</evidence>
<dbReference type="EMBL" id="KQ978779">
    <property type="protein sequence ID" value="KYN28501.1"/>
    <property type="molecule type" value="Genomic_DNA"/>
</dbReference>
<dbReference type="GO" id="GO:0003677">
    <property type="term" value="F:DNA binding"/>
    <property type="evidence" value="ECO:0007669"/>
    <property type="project" value="UniProtKB-UniRule"/>
</dbReference>
<evidence type="ECO:0000313" key="7">
    <source>
        <dbReference type="EMBL" id="KYN28501.1"/>
    </source>
</evidence>
<keyword evidence="2 5" id="KW-0863">Zinc-finger</keyword>
<evidence type="ECO:0000256" key="5">
    <source>
        <dbReference type="PROSITE-ProRule" id="PRU00309"/>
    </source>
</evidence>
<keyword evidence="4 5" id="KW-0238">DNA-binding</keyword>
<organism evidence="7 8">
    <name type="scientific">Trachymyrmex cornetzi</name>
    <dbReference type="NCBI Taxonomy" id="471704"/>
    <lineage>
        <taxon>Eukaryota</taxon>
        <taxon>Metazoa</taxon>
        <taxon>Ecdysozoa</taxon>
        <taxon>Arthropoda</taxon>
        <taxon>Hexapoda</taxon>
        <taxon>Insecta</taxon>
        <taxon>Pterygota</taxon>
        <taxon>Neoptera</taxon>
        <taxon>Endopterygota</taxon>
        <taxon>Hymenoptera</taxon>
        <taxon>Apocrita</taxon>
        <taxon>Aculeata</taxon>
        <taxon>Formicoidea</taxon>
        <taxon>Formicidae</taxon>
        <taxon>Myrmicinae</taxon>
        <taxon>Trachymyrmex</taxon>
    </lineage>
</organism>
<dbReference type="Proteomes" id="UP000078492">
    <property type="component" value="Unassembled WGS sequence"/>
</dbReference>
<evidence type="ECO:0000256" key="4">
    <source>
        <dbReference type="ARBA" id="ARBA00023125"/>
    </source>
</evidence>
<sequence length="52" mass="5848">MVGCAAPFCNNSAAKGYIMKIFPRDVERRALWAINVGKNWTPTKNAYLCEVK</sequence>
<evidence type="ECO:0000256" key="1">
    <source>
        <dbReference type="ARBA" id="ARBA00022723"/>
    </source>
</evidence>
<feature type="domain" description="THAP-type" evidence="6">
    <location>
        <begin position="1"/>
        <end position="52"/>
    </location>
</feature>
<accession>A0A151JNZ3</accession>
<name>A0A151JNZ3_9HYME</name>
<evidence type="ECO:0000256" key="3">
    <source>
        <dbReference type="ARBA" id="ARBA00022833"/>
    </source>
</evidence>
<evidence type="ECO:0000259" key="6">
    <source>
        <dbReference type="PROSITE" id="PS50950"/>
    </source>
</evidence>
<dbReference type="PROSITE" id="PS50950">
    <property type="entry name" value="ZF_THAP"/>
    <property type="match status" value="1"/>
</dbReference>
<gene>
    <name evidence="7" type="ORF">ALC57_02081</name>
</gene>
<keyword evidence="8" id="KW-1185">Reference proteome</keyword>
<keyword evidence="3" id="KW-0862">Zinc</keyword>
<reference evidence="7 8" key="1">
    <citation type="submission" date="2015-09" db="EMBL/GenBank/DDBJ databases">
        <title>Trachymyrmex cornetzi WGS genome.</title>
        <authorList>
            <person name="Nygaard S."/>
            <person name="Hu H."/>
            <person name="Boomsma J."/>
            <person name="Zhang G."/>
        </authorList>
    </citation>
    <scope>NUCLEOTIDE SEQUENCE [LARGE SCALE GENOMIC DNA]</scope>
    <source>
        <strain evidence="7">Tcor2-1</strain>
        <tissue evidence="7">Whole body</tissue>
    </source>
</reference>
<keyword evidence="1" id="KW-0479">Metal-binding</keyword>
<proteinExistence type="predicted"/>
<dbReference type="GO" id="GO:0008270">
    <property type="term" value="F:zinc ion binding"/>
    <property type="evidence" value="ECO:0007669"/>
    <property type="project" value="UniProtKB-KW"/>
</dbReference>
<evidence type="ECO:0000256" key="2">
    <source>
        <dbReference type="ARBA" id="ARBA00022771"/>
    </source>
</evidence>
<dbReference type="SUPFAM" id="SSF57716">
    <property type="entry name" value="Glucocorticoid receptor-like (DNA-binding domain)"/>
    <property type="match status" value="1"/>
</dbReference>
<dbReference type="Pfam" id="PF05485">
    <property type="entry name" value="THAP"/>
    <property type="match status" value="1"/>
</dbReference>
<protein>
    <recommendedName>
        <fullName evidence="6">THAP-type domain-containing protein</fullName>
    </recommendedName>
</protein>
<dbReference type="AlphaFoldDB" id="A0A151JNZ3"/>